<dbReference type="InterPro" id="IPR050775">
    <property type="entry name" value="FAD-binding_Monooxygenases"/>
</dbReference>
<keyword evidence="3" id="KW-0521">NADP</keyword>
<dbReference type="AlphaFoldDB" id="A0A2B7XIL3"/>
<dbReference type="PANTHER" id="PTHR43098">
    <property type="entry name" value="L-ORNITHINE N(5)-MONOOXYGENASE-RELATED"/>
    <property type="match status" value="1"/>
</dbReference>
<keyword evidence="1" id="KW-0285">Flavoprotein</keyword>
<dbReference type="EMBL" id="PDNC01000008">
    <property type="protein sequence ID" value="PGH08532.1"/>
    <property type="molecule type" value="Genomic_DNA"/>
</dbReference>
<reference evidence="6 7" key="1">
    <citation type="submission" date="2017-10" db="EMBL/GenBank/DDBJ databases">
        <title>Comparative genomics in systemic dimorphic fungi from Ajellomycetaceae.</title>
        <authorList>
            <person name="Munoz J.F."/>
            <person name="Mcewen J.G."/>
            <person name="Clay O.K."/>
            <person name="Cuomo C.A."/>
        </authorList>
    </citation>
    <scope>NUCLEOTIDE SEQUENCE [LARGE SCALE GENOMIC DNA]</scope>
    <source>
        <strain evidence="6 7">UAMH130</strain>
    </source>
</reference>
<evidence type="ECO:0000256" key="1">
    <source>
        <dbReference type="ARBA" id="ARBA00022630"/>
    </source>
</evidence>
<dbReference type="OrthoDB" id="66881at2759"/>
<evidence type="ECO:0000256" key="5">
    <source>
        <dbReference type="SAM" id="MobiDB-lite"/>
    </source>
</evidence>
<keyword evidence="2" id="KW-0274">FAD</keyword>
<organism evidence="6 7">
    <name type="scientific">Blastomyces parvus</name>
    <dbReference type="NCBI Taxonomy" id="2060905"/>
    <lineage>
        <taxon>Eukaryota</taxon>
        <taxon>Fungi</taxon>
        <taxon>Dikarya</taxon>
        <taxon>Ascomycota</taxon>
        <taxon>Pezizomycotina</taxon>
        <taxon>Eurotiomycetes</taxon>
        <taxon>Eurotiomycetidae</taxon>
        <taxon>Onygenales</taxon>
        <taxon>Ajellomycetaceae</taxon>
        <taxon>Blastomyces</taxon>
    </lineage>
</organism>
<keyword evidence="4" id="KW-0560">Oxidoreductase</keyword>
<dbReference type="Proteomes" id="UP000224080">
    <property type="component" value="Unassembled WGS sequence"/>
</dbReference>
<dbReference type="STRING" id="2060905.A0A2B7XIL3"/>
<sequence>MPPPPAKYYDTLIIGAGFSGIYQLHSALTQEPKQPPQPPQKQQSQQQQPLTAHLIDEAPSVGGTWFWNRYPGALSDTESFVYRYSWDRDDLRTYPWPRRYLKQPEVRAYLEHVVRKHGLQKHMSLGVRMKGAVWDAGAGVWRVRAVKVKEKREGEEVGEEEEEEEGEEMAFVARYVVTALGFLSRKNYPRIRGMGDFRGTMCHTAAWPDDLDLRDKRVGVIGTGATGVQLITEIAGTVKSLTCFQRRAQYTVPNGDGPVSAAQRAQINRDYDAIMASLPHTRLGCGFEESTVPYESVPAAEREAVFERLWAHGNGFHFLMAGFSDISISPVANEAACDFIRKKIGEIVRDPEKARILMPTDRYARRPLCDSGYYEQFNRDNVHIVDVGAAGSPISHFTESSLVTQDGTQHELDVVIFATGFDAVDGSYSRLHIRGVGGRTLQEHWAERGATTYLGISVPNFPNLFMVMGPQSPLTNVPATAEPQARFISFLIGEAERSRKVAAAAAAGAGAGAGSEGTVIEATADGERKWIQTCQRIADGTLWKESPSSWVFGNNVSGKKEGVRLFLGGLKNYLHALDAAAENGLRGFKPLLANESDRSSDGMRNSLGKL</sequence>
<dbReference type="SUPFAM" id="SSF51905">
    <property type="entry name" value="FAD/NAD(P)-binding domain"/>
    <property type="match status" value="3"/>
</dbReference>
<evidence type="ECO:0008006" key="8">
    <source>
        <dbReference type="Google" id="ProtNLM"/>
    </source>
</evidence>
<accession>A0A2B7XIL3</accession>
<name>A0A2B7XIL3_9EURO</name>
<comment type="caution">
    <text evidence="6">The sequence shown here is derived from an EMBL/GenBank/DDBJ whole genome shotgun (WGS) entry which is preliminary data.</text>
</comment>
<proteinExistence type="predicted"/>
<dbReference type="GO" id="GO:0016491">
    <property type="term" value="F:oxidoreductase activity"/>
    <property type="evidence" value="ECO:0007669"/>
    <property type="project" value="UniProtKB-KW"/>
</dbReference>
<protein>
    <recommendedName>
        <fullName evidence="8">Cyclohexanone monooxygenase</fullName>
    </recommendedName>
</protein>
<evidence type="ECO:0000313" key="6">
    <source>
        <dbReference type="EMBL" id="PGH08532.1"/>
    </source>
</evidence>
<dbReference type="Gene3D" id="3.50.50.60">
    <property type="entry name" value="FAD/NAD(P)-binding domain"/>
    <property type="match status" value="3"/>
</dbReference>
<evidence type="ECO:0000256" key="3">
    <source>
        <dbReference type="ARBA" id="ARBA00022857"/>
    </source>
</evidence>
<evidence type="ECO:0000313" key="7">
    <source>
        <dbReference type="Proteomes" id="UP000224080"/>
    </source>
</evidence>
<evidence type="ECO:0000256" key="2">
    <source>
        <dbReference type="ARBA" id="ARBA00022827"/>
    </source>
</evidence>
<evidence type="ECO:0000256" key="4">
    <source>
        <dbReference type="ARBA" id="ARBA00023002"/>
    </source>
</evidence>
<gene>
    <name evidence="6" type="ORF">GX51_01051</name>
</gene>
<keyword evidence="7" id="KW-1185">Reference proteome</keyword>
<feature type="compositionally biased region" description="Low complexity" evidence="5">
    <location>
        <begin position="40"/>
        <end position="49"/>
    </location>
</feature>
<dbReference type="InterPro" id="IPR036188">
    <property type="entry name" value="FAD/NAD-bd_sf"/>
</dbReference>
<dbReference type="PANTHER" id="PTHR43098:SF5">
    <property type="entry name" value="DUAL-FUNCTIONAL MONOOXYGENASE_METHYLTRANSFERASE PSOF"/>
    <property type="match status" value="1"/>
</dbReference>
<feature type="region of interest" description="Disordered" evidence="5">
    <location>
        <begin position="30"/>
        <end position="50"/>
    </location>
</feature>